<gene>
    <name evidence="1" type="ORF">B0T26DRAFT_137333</name>
</gene>
<dbReference type="AlphaFoldDB" id="A0AA40B4C7"/>
<organism evidence="1 2">
    <name type="scientific">Lasiosphaeria miniovina</name>
    <dbReference type="NCBI Taxonomy" id="1954250"/>
    <lineage>
        <taxon>Eukaryota</taxon>
        <taxon>Fungi</taxon>
        <taxon>Dikarya</taxon>
        <taxon>Ascomycota</taxon>
        <taxon>Pezizomycotina</taxon>
        <taxon>Sordariomycetes</taxon>
        <taxon>Sordariomycetidae</taxon>
        <taxon>Sordariales</taxon>
        <taxon>Lasiosphaeriaceae</taxon>
        <taxon>Lasiosphaeria</taxon>
    </lineage>
</organism>
<reference evidence="1" key="1">
    <citation type="submission" date="2023-06" db="EMBL/GenBank/DDBJ databases">
        <title>Genome-scale phylogeny and comparative genomics of the fungal order Sordariales.</title>
        <authorList>
            <consortium name="Lawrence Berkeley National Laboratory"/>
            <person name="Hensen N."/>
            <person name="Bonometti L."/>
            <person name="Westerberg I."/>
            <person name="Brannstrom I.O."/>
            <person name="Guillou S."/>
            <person name="Cros-Aarteil S."/>
            <person name="Calhoun S."/>
            <person name="Haridas S."/>
            <person name="Kuo A."/>
            <person name="Mondo S."/>
            <person name="Pangilinan J."/>
            <person name="Riley R."/>
            <person name="LaButti K."/>
            <person name="Andreopoulos B."/>
            <person name="Lipzen A."/>
            <person name="Chen C."/>
            <person name="Yanf M."/>
            <person name="Daum C."/>
            <person name="Ng V."/>
            <person name="Clum A."/>
            <person name="Steindorff A."/>
            <person name="Ohm R."/>
            <person name="Martin F."/>
            <person name="Silar P."/>
            <person name="Natvig D."/>
            <person name="Lalanne C."/>
            <person name="Gautier V."/>
            <person name="Ament-velasquez S.L."/>
            <person name="Kruys A."/>
            <person name="Hutchinson M.I."/>
            <person name="Powell A.J."/>
            <person name="Barry K."/>
            <person name="Miller A.N."/>
            <person name="Grigoriev I.V."/>
            <person name="Debuchy R."/>
            <person name="Gladieux P."/>
            <person name="Thoren M.H."/>
            <person name="Johannesson H."/>
        </authorList>
    </citation>
    <scope>NUCLEOTIDE SEQUENCE</scope>
    <source>
        <strain evidence="1">SMH2392-1A</strain>
    </source>
</reference>
<dbReference type="Proteomes" id="UP001172101">
    <property type="component" value="Unassembled WGS sequence"/>
</dbReference>
<comment type="caution">
    <text evidence="1">The sequence shown here is derived from an EMBL/GenBank/DDBJ whole genome shotgun (WGS) entry which is preliminary data.</text>
</comment>
<evidence type="ECO:0000313" key="1">
    <source>
        <dbReference type="EMBL" id="KAK0727468.1"/>
    </source>
</evidence>
<proteinExistence type="predicted"/>
<protein>
    <submittedName>
        <fullName evidence="1">Uncharacterized protein</fullName>
    </submittedName>
</protein>
<name>A0AA40B4C7_9PEZI</name>
<dbReference type="RefSeq" id="XP_060300323.1">
    <property type="nucleotide sequence ID" value="XM_060433383.1"/>
</dbReference>
<evidence type="ECO:0000313" key="2">
    <source>
        <dbReference type="Proteomes" id="UP001172101"/>
    </source>
</evidence>
<accession>A0AA40B4C7</accession>
<dbReference type="EMBL" id="JAUIRO010000002">
    <property type="protein sequence ID" value="KAK0727468.1"/>
    <property type="molecule type" value="Genomic_DNA"/>
</dbReference>
<dbReference type="GeneID" id="85316654"/>
<keyword evidence="2" id="KW-1185">Reference proteome</keyword>
<sequence>MRRYMAGSKKRKYSMCGRERARAVVLNFSFFLSFFTASFLHSLSLCRPTGTSCRCLGKVGTDEKWLGCGTCRNISLFFSLICFVFLPS</sequence>